<organism evidence="1 2">
    <name type="scientific">Zancudomyces culisetae</name>
    <name type="common">Gut fungus</name>
    <name type="synonym">Smittium culisetae</name>
    <dbReference type="NCBI Taxonomy" id="1213189"/>
    <lineage>
        <taxon>Eukaryota</taxon>
        <taxon>Fungi</taxon>
        <taxon>Fungi incertae sedis</taxon>
        <taxon>Zoopagomycota</taxon>
        <taxon>Kickxellomycotina</taxon>
        <taxon>Harpellomycetes</taxon>
        <taxon>Harpellales</taxon>
        <taxon>Legeriomycetaceae</taxon>
        <taxon>Zancudomyces</taxon>
    </lineage>
</organism>
<dbReference type="SUPFAM" id="SSF48403">
    <property type="entry name" value="Ankyrin repeat"/>
    <property type="match status" value="1"/>
</dbReference>
<protein>
    <submittedName>
        <fullName evidence="1">Uncharacterized protein</fullName>
    </submittedName>
</protein>
<evidence type="ECO:0000313" key="1">
    <source>
        <dbReference type="EMBL" id="OMH81225.1"/>
    </source>
</evidence>
<accession>A0A1R1PJS6</accession>
<dbReference type="OrthoDB" id="2099010at2759"/>
<sequence length="137" mass="15171">MTSLLGAIRAGSVELVQQIIDVGGLKVADSGFKGLRMACDHKNIEMIMLLMKNGASVCGQEKYLLTGVCTNNIYEIMQHILSVSYRIDKNQNGNIQDKKDKGQKACVDKVLEHLVVYGLGLDRDVYKKDYGDSRVCD</sequence>
<evidence type="ECO:0000313" key="2">
    <source>
        <dbReference type="Proteomes" id="UP000188320"/>
    </source>
</evidence>
<dbReference type="Gene3D" id="1.25.40.20">
    <property type="entry name" value="Ankyrin repeat-containing domain"/>
    <property type="match status" value="1"/>
</dbReference>
<dbReference type="Proteomes" id="UP000188320">
    <property type="component" value="Unassembled WGS sequence"/>
</dbReference>
<dbReference type="EMBL" id="LSSK01000950">
    <property type="protein sequence ID" value="OMH81225.1"/>
    <property type="molecule type" value="Genomic_DNA"/>
</dbReference>
<dbReference type="InterPro" id="IPR036770">
    <property type="entry name" value="Ankyrin_rpt-contain_sf"/>
</dbReference>
<dbReference type="AlphaFoldDB" id="A0A1R1PJS6"/>
<proteinExistence type="predicted"/>
<comment type="caution">
    <text evidence="1">The sequence shown here is derived from an EMBL/GenBank/DDBJ whole genome shotgun (WGS) entry which is preliminary data.</text>
</comment>
<keyword evidence="2" id="KW-1185">Reference proteome</keyword>
<gene>
    <name evidence="1" type="ORF">AX774_g5326</name>
</gene>
<reference evidence="2" key="1">
    <citation type="submission" date="2017-01" db="EMBL/GenBank/DDBJ databases">
        <authorList>
            <person name="Wang Y."/>
            <person name="White M."/>
            <person name="Kvist S."/>
            <person name="Moncalvo J.-M."/>
        </authorList>
    </citation>
    <scope>NUCLEOTIDE SEQUENCE [LARGE SCALE GENOMIC DNA]</scope>
    <source>
        <strain evidence="2">COL-18-3</strain>
    </source>
</reference>
<name>A0A1R1PJS6_ZANCU</name>